<dbReference type="EMBL" id="JAVRES010000024">
    <property type="protein sequence ID" value="MDT0439257.1"/>
    <property type="molecule type" value="Genomic_DNA"/>
</dbReference>
<name>A0ABD5EYK2_9ACTN</name>
<evidence type="ECO:0000313" key="3">
    <source>
        <dbReference type="EMBL" id="MDT0439257.1"/>
    </source>
</evidence>
<dbReference type="RefSeq" id="WP_141721684.1">
    <property type="nucleotide sequence ID" value="NZ_JAVRES010000024.1"/>
</dbReference>
<comment type="caution">
    <text evidence="3">The sequence shown here is derived from an EMBL/GenBank/DDBJ whole genome shotgun (WGS) entry which is preliminary data.</text>
</comment>
<feature type="domain" description="Allene oxide cyclase barrel-like" evidence="2">
    <location>
        <begin position="87"/>
        <end position="189"/>
    </location>
</feature>
<organism evidence="3 4">
    <name type="scientific">Streptomyces doudnae</name>
    <dbReference type="NCBI Taxonomy" id="3075536"/>
    <lineage>
        <taxon>Bacteria</taxon>
        <taxon>Bacillati</taxon>
        <taxon>Actinomycetota</taxon>
        <taxon>Actinomycetes</taxon>
        <taxon>Kitasatosporales</taxon>
        <taxon>Streptomycetaceae</taxon>
        <taxon>Streptomyces</taxon>
    </lineage>
</organism>
<feature type="signal peptide" evidence="1">
    <location>
        <begin position="1"/>
        <end position="30"/>
    </location>
</feature>
<feature type="chain" id="PRO_5044743736" description="Allene oxide cyclase barrel-like domain-containing protein" evidence="1">
    <location>
        <begin position="31"/>
        <end position="201"/>
    </location>
</feature>
<dbReference type="Proteomes" id="UP001183535">
    <property type="component" value="Unassembled WGS sequence"/>
</dbReference>
<protein>
    <recommendedName>
        <fullName evidence="2">Allene oxide cyclase barrel-like domain-containing protein</fullName>
    </recommendedName>
</protein>
<accession>A0ABD5EYK2</accession>
<evidence type="ECO:0000256" key="1">
    <source>
        <dbReference type="SAM" id="SignalP"/>
    </source>
</evidence>
<proteinExistence type="predicted"/>
<keyword evidence="4" id="KW-1185">Reference proteome</keyword>
<dbReference type="AlphaFoldDB" id="A0ABD5EYK2"/>
<dbReference type="Pfam" id="PF18678">
    <property type="entry name" value="AOC_like"/>
    <property type="match status" value="1"/>
</dbReference>
<keyword evidence="1" id="KW-0732">Signal</keyword>
<gene>
    <name evidence="3" type="ORF">RM877_31800</name>
</gene>
<sequence>MRLTAKKPRILTTAAIALLASTLTVGVASADSSAPARSTASRTSAGASHVPSSLTSLIESVRGSKRGCVVMTGLTEQFIEGTVTGAGPDPTKPQIGQHGVYSMRVYNAAGEVIGEQRDGTTDVYAQAPNGHFLVHGVEDFKLNDGSIHAEGNYDLTSTLAHEWQVVPAVGTSGRYKGKRGYEFFYDVTNPFLFKLAFVLCG</sequence>
<evidence type="ECO:0000313" key="4">
    <source>
        <dbReference type="Proteomes" id="UP001183535"/>
    </source>
</evidence>
<dbReference type="InterPro" id="IPR041013">
    <property type="entry name" value="AOC-like"/>
</dbReference>
<evidence type="ECO:0000259" key="2">
    <source>
        <dbReference type="Pfam" id="PF18678"/>
    </source>
</evidence>
<reference evidence="4" key="1">
    <citation type="submission" date="2023-07" db="EMBL/GenBank/DDBJ databases">
        <title>30 novel species of actinomycetes from the DSMZ collection.</title>
        <authorList>
            <person name="Nouioui I."/>
        </authorList>
    </citation>
    <scope>NUCLEOTIDE SEQUENCE [LARGE SCALE GENOMIC DNA]</scope>
    <source>
        <strain evidence="4">DSM 41981</strain>
    </source>
</reference>